<evidence type="ECO:0000313" key="7">
    <source>
        <dbReference type="Proteomes" id="UP000178379"/>
    </source>
</evidence>
<evidence type="ECO:0000256" key="3">
    <source>
        <dbReference type="ARBA" id="ARBA00022989"/>
    </source>
</evidence>
<dbReference type="Pfam" id="PF01226">
    <property type="entry name" value="Form_Nir_trans"/>
    <property type="match status" value="1"/>
</dbReference>
<dbReference type="InterPro" id="IPR023271">
    <property type="entry name" value="Aquaporin-like"/>
</dbReference>
<organism evidence="6 7">
    <name type="scientific">Candidatus Muproteobacteria bacterium RBG_16_62_13</name>
    <dbReference type="NCBI Taxonomy" id="1817756"/>
    <lineage>
        <taxon>Bacteria</taxon>
        <taxon>Pseudomonadati</taxon>
        <taxon>Pseudomonadota</taxon>
        <taxon>Candidatus Muproteobacteria</taxon>
    </lineage>
</organism>
<dbReference type="STRING" id="1817756.A2140_07240"/>
<accession>A0A1F6T0D3</accession>
<dbReference type="InterPro" id="IPR000292">
    <property type="entry name" value="For/NO2_transpt"/>
</dbReference>
<dbReference type="InterPro" id="IPR024002">
    <property type="entry name" value="For/NO2_transpt_CS"/>
</dbReference>
<keyword evidence="2" id="KW-0812">Transmembrane</keyword>
<dbReference type="GO" id="GO:0015499">
    <property type="term" value="F:formate transmembrane transporter activity"/>
    <property type="evidence" value="ECO:0007669"/>
    <property type="project" value="TreeGrafter"/>
</dbReference>
<comment type="subcellular location">
    <subcellularLocation>
        <location evidence="1">Membrane</location>
        <topology evidence="1">Multi-pass membrane protein</topology>
    </subcellularLocation>
</comment>
<evidence type="ECO:0000256" key="4">
    <source>
        <dbReference type="ARBA" id="ARBA00023136"/>
    </source>
</evidence>
<comment type="similarity">
    <text evidence="5">Belongs to the FNT transporter (TC 1.A.16) family.</text>
</comment>
<dbReference type="Gene3D" id="1.20.1080.10">
    <property type="entry name" value="Glycerol uptake facilitator protein"/>
    <property type="match status" value="1"/>
</dbReference>
<comment type="caution">
    <text evidence="6">The sequence shown here is derived from an EMBL/GenBank/DDBJ whole genome shotgun (WGS) entry which is preliminary data.</text>
</comment>
<evidence type="ECO:0000256" key="1">
    <source>
        <dbReference type="ARBA" id="ARBA00004141"/>
    </source>
</evidence>
<dbReference type="PROSITE" id="PS01005">
    <property type="entry name" value="FORMATE_NITRITE_TP_1"/>
    <property type="match status" value="1"/>
</dbReference>
<keyword evidence="4" id="KW-0472">Membrane</keyword>
<evidence type="ECO:0000256" key="2">
    <source>
        <dbReference type="ARBA" id="ARBA00022692"/>
    </source>
</evidence>
<protein>
    <submittedName>
        <fullName evidence="6">Formate transporter FocA</fullName>
    </submittedName>
</protein>
<evidence type="ECO:0000313" key="6">
    <source>
        <dbReference type="EMBL" id="OGI38641.1"/>
    </source>
</evidence>
<gene>
    <name evidence="6" type="ORF">A2140_07240</name>
</gene>
<dbReference type="AlphaFoldDB" id="A0A1F6T0D3"/>
<proteinExistence type="inferred from homology"/>
<dbReference type="PANTHER" id="PTHR30520">
    <property type="entry name" value="FORMATE TRANSPORTER-RELATED"/>
    <property type="match status" value="1"/>
</dbReference>
<evidence type="ECO:0000256" key="5">
    <source>
        <dbReference type="ARBA" id="ARBA00049660"/>
    </source>
</evidence>
<name>A0A1F6T0D3_9PROT</name>
<sequence length="288" mass="29832">MSRRKIIAAETSGFDAYSPAQMAARVESVGVAKAALPLVPLLALGVLAGAFIAFGAMLYILVVAGAPAGVGPLRLLGGVAFSLGLVLVVVGGAELFTGNNLIAMAWADRRITTRALLRNWLLVYVANFAGAVAMAWLVYRSGHFTLGGHAVGVEVLRLGIAKAELPFAEAFIRGLLCNVLVCLAVWLSYAARDVAGKILAIVFPISAFVALGFEHSVANMYLLPAALFAAGDPSVVAAAGISDAGLATLDLAAIARNLVPVTLGNIVGGTVLVALVYYLVYLRGQRRS</sequence>
<dbReference type="Proteomes" id="UP000178379">
    <property type="component" value="Unassembled WGS sequence"/>
</dbReference>
<keyword evidence="3" id="KW-1133">Transmembrane helix</keyword>
<dbReference type="GO" id="GO:0005886">
    <property type="term" value="C:plasma membrane"/>
    <property type="evidence" value="ECO:0007669"/>
    <property type="project" value="TreeGrafter"/>
</dbReference>
<dbReference type="PANTHER" id="PTHR30520:SF6">
    <property type="entry name" value="FORMATE_NITRATE FAMILY TRANSPORTER (EUROFUNG)"/>
    <property type="match status" value="1"/>
</dbReference>
<reference evidence="6 7" key="1">
    <citation type="journal article" date="2016" name="Nat. Commun.">
        <title>Thousands of microbial genomes shed light on interconnected biogeochemical processes in an aquifer system.</title>
        <authorList>
            <person name="Anantharaman K."/>
            <person name="Brown C.T."/>
            <person name="Hug L.A."/>
            <person name="Sharon I."/>
            <person name="Castelle C.J."/>
            <person name="Probst A.J."/>
            <person name="Thomas B.C."/>
            <person name="Singh A."/>
            <person name="Wilkins M.J."/>
            <person name="Karaoz U."/>
            <person name="Brodie E.L."/>
            <person name="Williams K.H."/>
            <person name="Hubbard S.S."/>
            <person name="Banfield J.F."/>
        </authorList>
    </citation>
    <scope>NUCLEOTIDE SEQUENCE [LARGE SCALE GENOMIC DNA]</scope>
</reference>
<dbReference type="PROSITE" id="PS01006">
    <property type="entry name" value="FORMATE_NITRITE_TP_2"/>
    <property type="match status" value="1"/>
</dbReference>
<dbReference type="EMBL" id="MFSQ01000114">
    <property type="protein sequence ID" value="OGI38641.1"/>
    <property type="molecule type" value="Genomic_DNA"/>
</dbReference>